<protein>
    <recommendedName>
        <fullName evidence="1">DUF642 domain-containing protein</fullName>
    </recommendedName>
</protein>
<keyword evidence="3" id="KW-1185">Reference proteome</keyword>
<feature type="domain" description="DUF642" evidence="1">
    <location>
        <begin position="34"/>
        <end position="192"/>
    </location>
</feature>
<sequence length="309" mass="32398">MTKTILSTIFLSTILLTSLIATAGLQTANATTNLVVNGSFEEDPTSICPTWFVILSAGSTVINGWTIDGTSIDWICTLWEASDDTKSIDLAGTPGPGKISQEIPTVVGATYDVSFDMAGNPTLCGDGNIKTMKVSVASYEDQIDFDITGKSNTNMGWETQTFSFVAESSTSTLSFESINDIYCGVALDNVSVIESVPPVTPVDIDIKPGSDVNPVNTKSKGVIPVAVYSTADFDATTIDPDTVVFGPNGAAESHGKAHIEDVNGDGLDDVVLHFKTQESGIAKGDTEATLTGATFDGTAIEGSDNIRTK</sequence>
<organism evidence="2 3">
    <name type="scientific">Nitrosopumilus adriaticus</name>
    <dbReference type="NCBI Taxonomy" id="1580092"/>
    <lineage>
        <taxon>Archaea</taxon>
        <taxon>Nitrososphaerota</taxon>
        <taxon>Nitrososphaeria</taxon>
        <taxon>Nitrosopumilales</taxon>
        <taxon>Nitrosopumilaceae</taxon>
        <taxon>Nitrosopumilus</taxon>
    </lineage>
</organism>
<dbReference type="Pfam" id="PF04862">
    <property type="entry name" value="DUF642"/>
    <property type="match status" value="1"/>
</dbReference>
<reference evidence="3" key="1">
    <citation type="submission" date="2015-03" db="EMBL/GenBank/DDBJ databases">
        <title>Characterization of two novel Thaumarchaeota isolated from the Northern Adriatic Sea.</title>
        <authorList>
            <person name="Bayer B."/>
            <person name="Vojvoda J."/>
            <person name="Offre P."/>
            <person name="Srivastava A."/>
            <person name="Elisabeth N."/>
            <person name="Garcia J.A.L."/>
            <person name="Schleper C."/>
            <person name="Herndl G.J."/>
        </authorList>
    </citation>
    <scope>NUCLEOTIDE SEQUENCE [LARGE SCALE GENOMIC DNA]</scope>
    <source>
        <strain evidence="3">NF5</strain>
    </source>
</reference>
<dbReference type="EMBL" id="CP011070">
    <property type="protein sequence ID" value="AJW70263.1"/>
    <property type="molecule type" value="Genomic_DNA"/>
</dbReference>
<accession>A0A0D5C115</accession>
<dbReference type="InterPro" id="IPR006946">
    <property type="entry name" value="DGR2-like_dom"/>
</dbReference>
<evidence type="ECO:0000313" key="3">
    <source>
        <dbReference type="Proteomes" id="UP000032408"/>
    </source>
</evidence>
<dbReference type="KEGG" id="nin:NADRNF5_0567"/>
<dbReference type="STRING" id="1580092.NADRNF5_0567"/>
<reference evidence="2 3" key="2">
    <citation type="journal article" date="2016" name="ISME J.">
        <title>Physiological and genomic characterization of two novel marine thaumarchaeal strains indicates niche differentiation.</title>
        <authorList>
            <person name="Bayer B."/>
            <person name="Vojvoda J."/>
            <person name="Offre P."/>
            <person name="Alves R.J."/>
            <person name="Elisabeth N.H."/>
            <person name="Garcia J.A."/>
            <person name="Volland J.M."/>
            <person name="Srivastava A."/>
            <person name="Schleper C."/>
            <person name="Herndl G.J."/>
        </authorList>
    </citation>
    <scope>NUCLEOTIDE SEQUENCE [LARGE SCALE GENOMIC DNA]</scope>
    <source>
        <strain evidence="2 3">NF5</strain>
    </source>
</reference>
<proteinExistence type="predicted"/>
<dbReference type="NCBIfam" id="TIGR04362">
    <property type="entry name" value="choice_anch_C"/>
    <property type="match status" value="1"/>
</dbReference>
<name>A0A0D5C115_9ARCH</name>
<dbReference type="HOGENOM" id="CLU_898948_0_0_2"/>
<evidence type="ECO:0000313" key="2">
    <source>
        <dbReference type="EMBL" id="AJW70263.1"/>
    </source>
</evidence>
<dbReference type="AlphaFoldDB" id="A0A0D5C115"/>
<dbReference type="Gene3D" id="2.60.120.260">
    <property type="entry name" value="Galactose-binding domain-like"/>
    <property type="match status" value="1"/>
</dbReference>
<evidence type="ECO:0000259" key="1">
    <source>
        <dbReference type="Pfam" id="PF04862"/>
    </source>
</evidence>
<dbReference type="InterPro" id="IPR027576">
    <property type="entry name" value="Choice_anch_C_dom"/>
</dbReference>
<dbReference type="RefSeq" id="WP_160289378.1">
    <property type="nucleotide sequence ID" value="NZ_CP011070.1"/>
</dbReference>
<gene>
    <name evidence="2" type="ORF">NADRNF5_0567</name>
</gene>
<dbReference type="Proteomes" id="UP000032408">
    <property type="component" value="Chromosome"/>
</dbReference>
<dbReference type="OrthoDB" id="201781at2157"/>
<dbReference type="GeneID" id="24819805"/>